<accession>A0A4V5PJK2</accession>
<evidence type="ECO:0000313" key="2">
    <source>
        <dbReference type="Proteomes" id="UP000305539"/>
    </source>
</evidence>
<evidence type="ECO:0000313" key="1">
    <source>
        <dbReference type="EMBL" id="TKC91710.1"/>
    </source>
</evidence>
<dbReference type="OrthoDB" id="9812283at2"/>
<dbReference type="Pfam" id="PF13289">
    <property type="entry name" value="SIR2_2"/>
    <property type="match status" value="1"/>
</dbReference>
<reference evidence="1 2" key="1">
    <citation type="submission" date="2019-04" db="EMBL/GenBank/DDBJ databases">
        <title>Trinickia sp. 7GSK02, isolated from subtropical forest soil.</title>
        <authorList>
            <person name="Gao Z.-H."/>
            <person name="Qiu L.-H."/>
        </authorList>
    </citation>
    <scope>NUCLEOTIDE SEQUENCE [LARGE SCALE GENOMIC DNA]</scope>
    <source>
        <strain evidence="1 2">7GSK02</strain>
    </source>
</reference>
<dbReference type="Proteomes" id="UP000305539">
    <property type="component" value="Unassembled WGS sequence"/>
</dbReference>
<sequence length="385" mass="42327">MAEHDPLRFATGLSAKLATRSRHVCALFGAGTSKACGLPDVAELQRRILAALPKPQSDSLTGLLHGRNLEEGLSRLRRISALLTGDQAIDGLTAAGATELDRAICRVIISEVDIGHADLTATRHFAAWLARANYHFPVEIFTVNYDLLFETALEELQVAYFDGFIGNLRARFQTDLVETAPGSEQDSVPAFFTRLWKLHGSVNWAWDARQVVRVGQAVGEEVAAAIYPSDTKYEESRRVPFLVLQDRMRRALHQPETLVIVGGYSFGDAHLNELLFDAAVRRERTEIAVFCYSTIPELLAERALLTPNIQVVGDREAIIGGIRAAWAVPENNIGGIFEDGRFLLGDFRRLAQFLAKSASREPDVDGRLRQLLDAVAQNLPADGGA</sequence>
<dbReference type="Gene3D" id="3.40.50.1220">
    <property type="entry name" value="TPP-binding domain"/>
    <property type="match status" value="1"/>
</dbReference>
<keyword evidence="2" id="KW-1185">Reference proteome</keyword>
<dbReference type="InterPro" id="IPR029035">
    <property type="entry name" value="DHS-like_NAD/FAD-binding_dom"/>
</dbReference>
<name>A0A4V5PJK2_9BURK</name>
<dbReference type="SUPFAM" id="SSF52467">
    <property type="entry name" value="DHS-like NAD/FAD-binding domain"/>
    <property type="match status" value="1"/>
</dbReference>
<gene>
    <name evidence="1" type="ORF">FAZ69_04520</name>
</gene>
<organism evidence="1 2">
    <name type="scientific">Trinickia terrae</name>
    <dbReference type="NCBI Taxonomy" id="2571161"/>
    <lineage>
        <taxon>Bacteria</taxon>
        <taxon>Pseudomonadati</taxon>
        <taxon>Pseudomonadota</taxon>
        <taxon>Betaproteobacteria</taxon>
        <taxon>Burkholderiales</taxon>
        <taxon>Burkholderiaceae</taxon>
        <taxon>Trinickia</taxon>
    </lineage>
</organism>
<dbReference type="RefSeq" id="WP_136892745.1">
    <property type="nucleotide sequence ID" value="NZ_SWJE01000002.1"/>
</dbReference>
<protein>
    <submittedName>
        <fullName evidence="1">SIR2 family protein</fullName>
    </submittedName>
</protein>
<comment type="caution">
    <text evidence="1">The sequence shown here is derived from an EMBL/GenBank/DDBJ whole genome shotgun (WGS) entry which is preliminary data.</text>
</comment>
<dbReference type="AlphaFoldDB" id="A0A4V5PJK2"/>
<dbReference type="EMBL" id="SWJE01000002">
    <property type="protein sequence ID" value="TKC91710.1"/>
    <property type="molecule type" value="Genomic_DNA"/>
</dbReference>
<proteinExistence type="predicted"/>